<accession>A0A5L8LPT5</accession>
<protein>
    <submittedName>
        <fullName evidence="2">Uncharacterized protein</fullName>
    </submittedName>
</protein>
<comment type="caution">
    <text evidence="2">The sequence shown here is derived from an EMBL/GenBank/DDBJ whole genome shotgun (WGS) entry which is preliminary data.</text>
</comment>
<proteinExistence type="predicted"/>
<evidence type="ECO:0000256" key="1">
    <source>
        <dbReference type="SAM" id="Coils"/>
    </source>
</evidence>
<dbReference type="AlphaFoldDB" id="A0A5L8LPT5"/>
<feature type="coiled-coil region" evidence="1">
    <location>
        <begin position="60"/>
        <end position="87"/>
    </location>
</feature>
<dbReference type="EMBL" id="AACKMK010000029">
    <property type="protein sequence ID" value="EAK9940665.1"/>
    <property type="molecule type" value="Genomic_DNA"/>
</dbReference>
<name>A0A5L8LPT5_CAMLA</name>
<feature type="non-terminal residue" evidence="2">
    <location>
        <position position="170"/>
    </location>
</feature>
<organism evidence="2">
    <name type="scientific">Campylobacter lari</name>
    <dbReference type="NCBI Taxonomy" id="201"/>
    <lineage>
        <taxon>Bacteria</taxon>
        <taxon>Pseudomonadati</taxon>
        <taxon>Campylobacterota</taxon>
        <taxon>Epsilonproteobacteria</taxon>
        <taxon>Campylobacterales</taxon>
        <taxon>Campylobacteraceae</taxon>
        <taxon>Campylobacter</taxon>
    </lineage>
</organism>
<gene>
    <name evidence="2" type="ORF">A0Y42_07655</name>
</gene>
<sequence>MNENQKVEFIAKYFLGGDKTQALEVFQSLNFILAYENNGLSTASKDKFEGNGFIVKEEILKQTSNTAKNINDKINQLDNELKSLVISSDKYLKDLIVKQNKLNEIIKAYNNYVALINKGLANESDPEFITLKNQIDVLMKDSQILADLINENQKELSIWQNNNNTENFKV</sequence>
<keyword evidence="1" id="KW-0175">Coiled coil</keyword>
<evidence type="ECO:0000313" key="2">
    <source>
        <dbReference type="EMBL" id="EAK9940665.1"/>
    </source>
</evidence>
<reference evidence="2" key="1">
    <citation type="submission" date="2018-05" db="EMBL/GenBank/DDBJ databases">
        <authorList>
            <consortium name="PulseNet: The National Subtyping Network for Foodborne Disease Surveillance"/>
            <person name="Tarr C.L."/>
            <person name="Trees E."/>
            <person name="Katz L.S."/>
            <person name="Carleton-Romer H.A."/>
            <person name="Stroika S."/>
            <person name="Kucerova Z."/>
            <person name="Roache K.F."/>
            <person name="Sabol A.L."/>
            <person name="Besser J."/>
            <person name="Gerner-Smidt P."/>
        </authorList>
    </citation>
    <scope>NUCLEOTIDE SEQUENCE</scope>
    <source>
        <strain evidence="2">2008D-7097</strain>
    </source>
</reference>